<dbReference type="InterPro" id="IPR000008">
    <property type="entry name" value="C2_dom"/>
</dbReference>
<dbReference type="Proteomes" id="UP000681967">
    <property type="component" value="Unassembled WGS sequence"/>
</dbReference>
<sequence>TDQYFDPKERCIEKGKRLHIQIISGQHIAKENSIDDRDISDPYVKVCTYGIDCDYNEHRTPTIRNNGLNPIWDYKIAMDI</sequence>
<dbReference type="AlphaFoldDB" id="A0A8S2Z6S5"/>
<dbReference type="EMBL" id="CAJOBH010099526">
    <property type="protein sequence ID" value="CAF4606129.1"/>
    <property type="molecule type" value="Genomic_DNA"/>
</dbReference>
<evidence type="ECO:0000313" key="2">
    <source>
        <dbReference type="EMBL" id="CAF4606129.1"/>
    </source>
</evidence>
<feature type="domain" description="C2" evidence="1">
    <location>
        <begin position="1"/>
        <end position="80"/>
    </location>
</feature>
<feature type="non-terminal residue" evidence="2">
    <location>
        <position position="80"/>
    </location>
</feature>
<dbReference type="GO" id="GO:0004435">
    <property type="term" value="F:phosphatidylinositol-4,5-bisphosphate phospholipase C activity"/>
    <property type="evidence" value="ECO:0007669"/>
    <property type="project" value="TreeGrafter"/>
</dbReference>
<comment type="caution">
    <text evidence="2">The sequence shown here is derived from an EMBL/GenBank/DDBJ whole genome shotgun (WGS) entry which is preliminary data.</text>
</comment>
<dbReference type="InterPro" id="IPR001192">
    <property type="entry name" value="PI-PLC_fam"/>
</dbReference>
<dbReference type="GO" id="GO:0035556">
    <property type="term" value="P:intracellular signal transduction"/>
    <property type="evidence" value="ECO:0007669"/>
    <property type="project" value="InterPro"/>
</dbReference>
<gene>
    <name evidence="2" type="ORF">BYL167_LOCUS40344</name>
</gene>
<reference evidence="2" key="1">
    <citation type="submission" date="2021-02" db="EMBL/GenBank/DDBJ databases">
        <authorList>
            <person name="Nowell W R."/>
        </authorList>
    </citation>
    <scope>NUCLEOTIDE SEQUENCE</scope>
</reference>
<dbReference type="Pfam" id="PF00168">
    <property type="entry name" value="C2"/>
    <property type="match status" value="1"/>
</dbReference>
<organism evidence="2 3">
    <name type="scientific">Rotaria magnacalcarata</name>
    <dbReference type="NCBI Taxonomy" id="392030"/>
    <lineage>
        <taxon>Eukaryota</taxon>
        <taxon>Metazoa</taxon>
        <taxon>Spiralia</taxon>
        <taxon>Gnathifera</taxon>
        <taxon>Rotifera</taxon>
        <taxon>Eurotatoria</taxon>
        <taxon>Bdelloidea</taxon>
        <taxon>Philodinida</taxon>
        <taxon>Philodinidae</taxon>
        <taxon>Rotaria</taxon>
    </lineage>
</organism>
<name>A0A8S2Z6S5_9BILA</name>
<proteinExistence type="predicted"/>
<dbReference type="PROSITE" id="PS50004">
    <property type="entry name" value="C2"/>
    <property type="match status" value="1"/>
</dbReference>
<dbReference type="Gene3D" id="2.60.40.150">
    <property type="entry name" value="C2 domain"/>
    <property type="match status" value="1"/>
</dbReference>
<feature type="non-terminal residue" evidence="2">
    <location>
        <position position="1"/>
    </location>
</feature>
<evidence type="ECO:0000259" key="1">
    <source>
        <dbReference type="PROSITE" id="PS50004"/>
    </source>
</evidence>
<dbReference type="PANTHER" id="PTHR10336">
    <property type="entry name" value="PHOSPHOINOSITIDE-SPECIFIC PHOSPHOLIPASE C FAMILY PROTEIN"/>
    <property type="match status" value="1"/>
</dbReference>
<protein>
    <recommendedName>
        <fullName evidence="1">C2 domain-containing protein</fullName>
    </recommendedName>
</protein>
<dbReference type="SUPFAM" id="SSF49562">
    <property type="entry name" value="C2 domain (Calcium/lipid-binding domain, CaLB)"/>
    <property type="match status" value="1"/>
</dbReference>
<accession>A0A8S2Z6S5</accession>
<dbReference type="InterPro" id="IPR035892">
    <property type="entry name" value="C2_domain_sf"/>
</dbReference>
<evidence type="ECO:0000313" key="3">
    <source>
        <dbReference type="Proteomes" id="UP000681967"/>
    </source>
</evidence>